<feature type="transmembrane region" description="Helical" evidence="3">
    <location>
        <begin position="7"/>
        <end position="29"/>
    </location>
</feature>
<accession>A0ABS9KFN9</accession>
<dbReference type="InterPro" id="IPR036962">
    <property type="entry name" value="Glyco_hydro_3_N_sf"/>
</dbReference>
<keyword evidence="3" id="KW-0812">Transmembrane</keyword>
<proteinExistence type="inferred from homology"/>
<dbReference type="Pfam" id="PF00933">
    <property type="entry name" value="Glyco_hydro_3"/>
    <property type="match status" value="1"/>
</dbReference>
<keyword evidence="3" id="KW-1133">Transmembrane helix</keyword>
<evidence type="ECO:0000259" key="4">
    <source>
        <dbReference type="SMART" id="SM01217"/>
    </source>
</evidence>
<dbReference type="Proteomes" id="UP001165366">
    <property type="component" value="Unassembled WGS sequence"/>
</dbReference>
<dbReference type="Pfam" id="PF01915">
    <property type="entry name" value="Glyco_hydro_3_C"/>
    <property type="match status" value="1"/>
</dbReference>
<dbReference type="SUPFAM" id="SSF51445">
    <property type="entry name" value="(Trans)glycosidases"/>
    <property type="match status" value="1"/>
</dbReference>
<keyword evidence="2 5" id="KW-0378">Hydrolase</keyword>
<evidence type="ECO:0000313" key="6">
    <source>
        <dbReference type="Proteomes" id="UP001165366"/>
    </source>
</evidence>
<dbReference type="InterPro" id="IPR026891">
    <property type="entry name" value="Fn3-like"/>
</dbReference>
<evidence type="ECO:0000256" key="2">
    <source>
        <dbReference type="ARBA" id="ARBA00022801"/>
    </source>
</evidence>
<feature type="domain" description="Fibronectin type III-like" evidence="4">
    <location>
        <begin position="655"/>
        <end position="725"/>
    </location>
</feature>
<dbReference type="PANTHER" id="PTHR42715:SF3">
    <property type="entry name" value="BETA-GLUCOSIDASE B-RELATED"/>
    <property type="match status" value="1"/>
</dbReference>
<dbReference type="EMBL" id="JAKLWS010000019">
    <property type="protein sequence ID" value="MCG2589669.1"/>
    <property type="molecule type" value="Genomic_DNA"/>
</dbReference>
<dbReference type="InterPro" id="IPR002772">
    <property type="entry name" value="Glyco_hydro_3_C"/>
</dbReference>
<name>A0ABS9KFN9_9BACT</name>
<evidence type="ECO:0000256" key="1">
    <source>
        <dbReference type="ARBA" id="ARBA00005336"/>
    </source>
</evidence>
<dbReference type="InterPro" id="IPR036881">
    <property type="entry name" value="Glyco_hydro_3_C_sf"/>
</dbReference>
<dbReference type="Pfam" id="PF14310">
    <property type="entry name" value="Fn3-like"/>
    <property type="match status" value="1"/>
</dbReference>
<dbReference type="InterPro" id="IPR050288">
    <property type="entry name" value="Cellulose_deg_GH3"/>
</dbReference>
<dbReference type="Gene3D" id="3.20.20.300">
    <property type="entry name" value="Glycoside hydrolase, family 3, N-terminal domain"/>
    <property type="match status" value="1"/>
</dbReference>
<sequence length="738" mass="82012">MRKIFKIIAIIIGVLILIVLFLAGGLILYTSVAPSPDPKSYNEYWPENLTYAEADEIAVDLVSQMTFEEKLGQMTGDMSFLDIASGLTSVLVFEKIPIVASGENERLNIPPFTFTDGPRGVVVTEATAFPVAMARGATWDRDLEFQVGDAIGKEARAAGANYFGGVCINLLRHPAWGRAQETFGEDPWHLGKMGVSLINGVQQHNVMACAKHYALNSIEESRFKVDVSVDERTLREVYLPHFKMAVDADVASIMSAYNKVRGEFAGQNRYLLTDILRNEWNFEGFVTSDWLFGLRDGVKGVNAGLDIEMPLDQHYTPEELKPAIESGEISIDQIDEMVRRVVRTKLLYITNTDTQEYTDEILASEEHQQLALEVAEKSMVLLKNDDDFLPLSAGEIESLAVIGEIADSDHTGDRGSSGTHPPYIITMLKGLQDYSNGSFEVIFDDGTDIESARQAAERADAVVYVVGYKSEDEGEYITSGDPEVAPENQWGEGGDRPNLFLKPHDQNLLMESLPVNQNSVVTLIGGSGIMTNTWDQLTPSILMAWYPGMMGGEALANILFGKVNPSGKLPLSIPKDEEHLSFFQADIDSIHYGYYHGYTLLDKENNEPAYPFGFGLSYSNFEYSNLQLDKTRLAESDTLLVSVDVTNTGEMTGEEVVQLYIGFENSMVERPVKLLRGFEKERLNPRQTKTVSIPVAAKDLAWYNPDVKAWEVENMQYSVFIGGSSNWEALLQSDFTIQ</sequence>
<reference evidence="5" key="1">
    <citation type="submission" date="2022-01" db="EMBL/GenBank/DDBJ databases">
        <authorList>
            <person name="Wang Y."/>
        </authorList>
    </citation>
    <scope>NUCLEOTIDE SEQUENCE</scope>
    <source>
        <strain evidence="5">WB101</strain>
    </source>
</reference>
<organism evidence="5 6">
    <name type="scientific">Rhodohalobacter sulfatireducens</name>
    <dbReference type="NCBI Taxonomy" id="2911366"/>
    <lineage>
        <taxon>Bacteria</taxon>
        <taxon>Pseudomonadati</taxon>
        <taxon>Balneolota</taxon>
        <taxon>Balneolia</taxon>
        <taxon>Balneolales</taxon>
        <taxon>Balneolaceae</taxon>
        <taxon>Rhodohalobacter</taxon>
    </lineage>
</organism>
<dbReference type="SUPFAM" id="SSF52279">
    <property type="entry name" value="Beta-D-glucan exohydrolase, C-terminal domain"/>
    <property type="match status" value="1"/>
</dbReference>
<gene>
    <name evidence="5" type="ORF">L6773_13905</name>
</gene>
<dbReference type="SMART" id="SM01217">
    <property type="entry name" value="Fn3_like"/>
    <property type="match status" value="1"/>
</dbReference>
<protein>
    <submittedName>
        <fullName evidence="5">Glycoside hydrolase family 3 C-terminal domain-containing protein</fullName>
    </submittedName>
</protein>
<keyword evidence="6" id="KW-1185">Reference proteome</keyword>
<dbReference type="InterPro" id="IPR001764">
    <property type="entry name" value="Glyco_hydro_3_N"/>
</dbReference>
<dbReference type="Gene3D" id="2.60.40.10">
    <property type="entry name" value="Immunoglobulins"/>
    <property type="match status" value="1"/>
</dbReference>
<dbReference type="RefSeq" id="WP_237855029.1">
    <property type="nucleotide sequence ID" value="NZ_JAKLWS010000019.1"/>
</dbReference>
<dbReference type="PRINTS" id="PR00133">
    <property type="entry name" value="GLHYDRLASE3"/>
</dbReference>
<dbReference type="InterPro" id="IPR013783">
    <property type="entry name" value="Ig-like_fold"/>
</dbReference>
<keyword evidence="3" id="KW-0472">Membrane</keyword>
<comment type="caution">
    <text evidence="5">The sequence shown here is derived from an EMBL/GenBank/DDBJ whole genome shotgun (WGS) entry which is preliminary data.</text>
</comment>
<comment type="similarity">
    <text evidence="1">Belongs to the glycosyl hydrolase 3 family.</text>
</comment>
<evidence type="ECO:0000313" key="5">
    <source>
        <dbReference type="EMBL" id="MCG2589669.1"/>
    </source>
</evidence>
<dbReference type="GO" id="GO:0016787">
    <property type="term" value="F:hydrolase activity"/>
    <property type="evidence" value="ECO:0007669"/>
    <property type="project" value="UniProtKB-KW"/>
</dbReference>
<dbReference type="Gene3D" id="3.40.50.1700">
    <property type="entry name" value="Glycoside hydrolase family 3 C-terminal domain"/>
    <property type="match status" value="1"/>
</dbReference>
<dbReference type="InterPro" id="IPR017853">
    <property type="entry name" value="GH"/>
</dbReference>
<reference evidence="5" key="2">
    <citation type="submission" date="2024-05" db="EMBL/GenBank/DDBJ databases">
        <title>Rhodohalobacter halophilus gen. nov., sp. nov., a moderately halophilic member of the family Balneolaceae.</title>
        <authorList>
            <person name="Xia J."/>
        </authorList>
    </citation>
    <scope>NUCLEOTIDE SEQUENCE</scope>
    <source>
        <strain evidence="5">WB101</strain>
    </source>
</reference>
<dbReference type="PANTHER" id="PTHR42715">
    <property type="entry name" value="BETA-GLUCOSIDASE"/>
    <property type="match status" value="1"/>
</dbReference>
<evidence type="ECO:0000256" key="3">
    <source>
        <dbReference type="SAM" id="Phobius"/>
    </source>
</evidence>